<evidence type="ECO:0000259" key="1">
    <source>
        <dbReference type="Pfam" id="PF13966"/>
    </source>
</evidence>
<organism evidence="2 3">
    <name type="scientific">Trifolium subterraneum</name>
    <name type="common">Subterranean clover</name>
    <dbReference type="NCBI Taxonomy" id="3900"/>
    <lineage>
        <taxon>Eukaryota</taxon>
        <taxon>Viridiplantae</taxon>
        <taxon>Streptophyta</taxon>
        <taxon>Embryophyta</taxon>
        <taxon>Tracheophyta</taxon>
        <taxon>Spermatophyta</taxon>
        <taxon>Magnoliopsida</taxon>
        <taxon>eudicotyledons</taxon>
        <taxon>Gunneridae</taxon>
        <taxon>Pentapetalae</taxon>
        <taxon>rosids</taxon>
        <taxon>fabids</taxon>
        <taxon>Fabales</taxon>
        <taxon>Fabaceae</taxon>
        <taxon>Papilionoideae</taxon>
        <taxon>50 kb inversion clade</taxon>
        <taxon>NPAAA clade</taxon>
        <taxon>Hologalegina</taxon>
        <taxon>IRL clade</taxon>
        <taxon>Trifolieae</taxon>
        <taxon>Trifolium</taxon>
    </lineage>
</organism>
<dbReference type="OrthoDB" id="696485at2759"/>
<evidence type="ECO:0000313" key="2">
    <source>
        <dbReference type="EMBL" id="GAU18324.1"/>
    </source>
</evidence>
<feature type="domain" description="Reverse transcriptase zinc-binding" evidence="1">
    <location>
        <begin position="8"/>
        <end position="68"/>
    </location>
</feature>
<accession>A0A2Z6LLC6</accession>
<dbReference type="InterPro" id="IPR026960">
    <property type="entry name" value="RVT-Znf"/>
</dbReference>
<name>A0A2Z6LLC6_TRISU</name>
<proteinExistence type="predicted"/>
<gene>
    <name evidence="2" type="ORF">TSUD_202130</name>
</gene>
<dbReference type="AlphaFoldDB" id="A0A2Z6LLC6"/>
<reference evidence="3" key="1">
    <citation type="journal article" date="2017" name="Front. Plant Sci.">
        <title>Climate Clever Clovers: New Paradigm to Reduce the Environmental Footprint of Ruminants by Breeding Low Methanogenic Forages Utilizing Haplotype Variation.</title>
        <authorList>
            <person name="Kaur P."/>
            <person name="Appels R."/>
            <person name="Bayer P.E."/>
            <person name="Keeble-Gagnere G."/>
            <person name="Wang J."/>
            <person name="Hirakawa H."/>
            <person name="Shirasawa K."/>
            <person name="Vercoe P."/>
            <person name="Stefanova K."/>
            <person name="Durmic Z."/>
            <person name="Nichols P."/>
            <person name="Revell C."/>
            <person name="Isobe S.N."/>
            <person name="Edwards D."/>
            <person name="Erskine W."/>
        </authorList>
    </citation>
    <scope>NUCLEOTIDE SEQUENCE [LARGE SCALE GENOMIC DNA]</scope>
    <source>
        <strain evidence="3">cv. Daliak</strain>
    </source>
</reference>
<dbReference type="Proteomes" id="UP000242715">
    <property type="component" value="Unassembled WGS sequence"/>
</dbReference>
<sequence>MVGEPESFAPLEVIIFNWQLLRLRLPTRANLLHCCVSAVQGALCCGCSLHQETETHLFATCRVAAAVWTEEGDEHDMAISDLEAMESKEYTYLRWKRNPGV</sequence>
<keyword evidence="3" id="KW-1185">Reference proteome</keyword>
<evidence type="ECO:0000313" key="3">
    <source>
        <dbReference type="Proteomes" id="UP000242715"/>
    </source>
</evidence>
<protein>
    <recommendedName>
        <fullName evidence="1">Reverse transcriptase zinc-binding domain-containing protein</fullName>
    </recommendedName>
</protein>
<dbReference type="EMBL" id="DF973182">
    <property type="protein sequence ID" value="GAU18324.1"/>
    <property type="molecule type" value="Genomic_DNA"/>
</dbReference>
<dbReference type="Pfam" id="PF13966">
    <property type="entry name" value="zf-RVT"/>
    <property type="match status" value="1"/>
</dbReference>